<feature type="signal peptide" evidence="1">
    <location>
        <begin position="1"/>
        <end position="18"/>
    </location>
</feature>
<dbReference type="InterPro" id="IPR012334">
    <property type="entry name" value="Pectin_lyas_fold"/>
</dbReference>
<evidence type="ECO:0000313" key="3">
    <source>
        <dbReference type="Proteomes" id="UP000195386"/>
    </source>
</evidence>
<dbReference type="AlphaFoldDB" id="A0A1Y3YSX7"/>
<feature type="chain" id="PRO_5012711851" description="Poly(Beta-D-mannuronate) lyase" evidence="1">
    <location>
        <begin position="19"/>
        <end position="464"/>
    </location>
</feature>
<dbReference type="InterPro" id="IPR039513">
    <property type="entry name" value="PL-6"/>
</dbReference>
<name>A0A1Y3YSX7_9BACE</name>
<gene>
    <name evidence="2" type="ORF">B5F97_09060</name>
</gene>
<protein>
    <recommendedName>
        <fullName evidence="4">Poly(Beta-D-mannuronate) lyase</fullName>
    </recommendedName>
</protein>
<proteinExistence type="predicted"/>
<evidence type="ECO:0008006" key="4">
    <source>
        <dbReference type="Google" id="ProtNLM"/>
    </source>
</evidence>
<evidence type="ECO:0000313" key="2">
    <source>
        <dbReference type="EMBL" id="OUO00976.1"/>
    </source>
</evidence>
<dbReference type="RefSeq" id="WP_087426095.1">
    <property type="nucleotide sequence ID" value="NZ_CAMMFP010000006.1"/>
</dbReference>
<dbReference type="Pfam" id="PF14592">
    <property type="entry name" value="Chondroitinas_B"/>
    <property type="match status" value="1"/>
</dbReference>
<dbReference type="InterPro" id="IPR011050">
    <property type="entry name" value="Pectin_lyase_fold/virulence"/>
</dbReference>
<evidence type="ECO:0000256" key="1">
    <source>
        <dbReference type="SAM" id="SignalP"/>
    </source>
</evidence>
<dbReference type="SUPFAM" id="SSF51126">
    <property type="entry name" value="Pectin lyase-like"/>
    <property type="match status" value="1"/>
</dbReference>
<comment type="caution">
    <text evidence="2">The sequence shown here is derived from an EMBL/GenBank/DDBJ whole genome shotgun (WGS) entry which is preliminary data.</text>
</comment>
<dbReference type="CDD" id="cd14251">
    <property type="entry name" value="PL-6"/>
    <property type="match status" value="1"/>
</dbReference>
<dbReference type="EMBL" id="NFII01000007">
    <property type="protein sequence ID" value="OUO00976.1"/>
    <property type="molecule type" value="Genomic_DNA"/>
</dbReference>
<organism evidence="2 3">
    <name type="scientific">Bacteroides clarus</name>
    <dbReference type="NCBI Taxonomy" id="626929"/>
    <lineage>
        <taxon>Bacteria</taxon>
        <taxon>Pseudomonadati</taxon>
        <taxon>Bacteroidota</taxon>
        <taxon>Bacteroidia</taxon>
        <taxon>Bacteroidales</taxon>
        <taxon>Bacteroidaceae</taxon>
        <taxon>Bacteroides</taxon>
    </lineage>
</organism>
<keyword evidence="1" id="KW-0732">Signal</keyword>
<dbReference type="Gene3D" id="2.160.20.10">
    <property type="entry name" value="Single-stranded right-handed beta-helix, Pectin lyase-like"/>
    <property type="match status" value="1"/>
</dbReference>
<accession>A0A1Y3YSX7</accession>
<dbReference type="Proteomes" id="UP000195386">
    <property type="component" value="Unassembled WGS sequence"/>
</dbReference>
<reference evidence="3" key="1">
    <citation type="submission" date="2017-04" db="EMBL/GenBank/DDBJ databases">
        <title>Function of individual gut microbiota members based on whole genome sequencing of pure cultures obtained from chicken caecum.</title>
        <authorList>
            <person name="Medvecky M."/>
            <person name="Cejkova D."/>
            <person name="Polansky O."/>
            <person name="Karasova D."/>
            <person name="Kubasova T."/>
            <person name="Cizek A."/>
            <person name="Rychlik I."/>
        </authorList>
    </citation>
    <scope>NUCLEOTIDE SEQUENCE [LARGE SCALE GENOMIC DNA]</scope>
    <source>
        <strain evidence="3">An43</strain>
    </source>
</reference>
<sequence>MKKIWILFLCFSSLTIQAKDYYVTPADISKLKEILGNNTLRPGDEVILRDGIYTGLGEVDFSARGTNTDSIKLRAEHAGKAVISGALKMRVYGQYLQMEGLFFHKAWAKDLCMIEFQKEDGVYASHCRFTNCVMDDCNDPDKSEKPVKGVDPITVSEYWLGLHGKNIRIDHCYFANKRIGGLILQIWLNEYDHLNNHQIDHNIFGARQPYGGNGAEIIRIGNSWSSQLESHTLVEDNVFLHCDGENEIISVKSCHNILRRNLFFESRGGLVCRHGHDNILESNTFVGNNIEGTCGIRLINQGHTVYDNLLCRLGGFGLLVRMGIYERPNASTDIQKEPLTSYHRAENIDISHNAFIDCKTIDLGSGSGDKEPRNVRLAYNYFSNKTNNIRISYPEKTLSGFYFMENRYVWADGLIIKSPGFKRLLQAENHDAKEQTRVRECLEKAGAVWYPSTAKAIRYILSKY</sequence>